<dbReference type="PANTHER" id="PTHR47235:SF1">
    <property type="entry name" value="BLR6548 PROTEIN"/>
    <property type="match status" value="1"/>
</dbReference>
<accession>A0A6J7MX50</accession>
<dbReference type="NCBIfam" id="TIGR01409">
    <property type="entry name" value="TAT_signal_seq"/>
    <property type="match status" value="1"/>
</dbReference>
<dbReference type="InterPro" id="IPR028081">
    <property type="entry name" value="Leu-bd"/>
</dbReference>
<dbReference type="CDD" id="cd06343">
    <property type="entry name" value="PBP1_ABC_ligand_binding-like"/>
    <property type="match status" value="1"/>
</dbReference>
<dbReference type="InterPro" id="IPR019546">
    <property type="entry name" value="TAT_signal_bac_arc"/>
</dbReference>
<dbReference type="InterPro" id="IPR006311">
    <property type="entry name" value="TAT_signal"/>
</dbReference>
<gene>
    <name evidence="3" type="ORF">UFOPK2928_00618</name>
    <name evidence="4" type="ORF">UFOPK4010_00268</name>
</gene>
<feature type="domain" description="Leucine-binding protein" evidence="2">
    <location>
        <begin position="44"/>
        <end position="397"/>
    </location>
</feature>
<dbReference type="PROSITE" id="PS51318">
    <property type="entry name" value="TAT"/>
    <property type="match status" value="1"/>
</dbReference>
<dbReference type="EMBL" id="CAFBOU010000012">
    <property type="protein sequence ID" value="CAB4985740.1"/>
    <property type="molecule type" value="Genomic_DNA"/>
</dbReference>
<evidence type="ECO:0000313" key="4">
    <source>
        <dbReference type="EMBL" id="CAB4985740.1"/>
    </source>
</evidence>
<evidence type="ECO:0000256" key="1">
    <source>
        <dbReference type="ARBA" id="ARBA00022729"/>
    </source>
</evidence>
<dbReference type="EMBL" id="CAEZZY010000054">
    <property type="protein sequence ID" value="CAB4778613.1"/>
    <property type="molecule type" value="Genomic_DNA"/>
</dbReference>
<keyword evidence="1" id="KW-0732">Signal</keyword>
<dbReference type="Pfam" id="PF13458">
    <property type="entry name" value="Peripla_BP_6"/>
    <property type="match status" value="1"/>
</dbReference>
<dbReference type="SUPFAM" id="SSF53822">
    <property type="entry name" value="Periplasmic binding protein-like I"/>
    <property type="match status" value="1"/>
</dbReference>
<protein>
    <submittedName>
        <fullName evidence="4">Unannotated protein</fullName>
    </submittedName>
</protein>
<evidence type="ECO:0000313" key="3">
    <source>
        <dbReference type="EMBL" id="CAB4778613.1"/>
    </source>
</evidence>
<proteinExistence type="predicted"/>
<evidence type="ECO:0000259" key="2">
    <source>
        <dbReference type="Pfam" id="PF13458"/>
    </source>
</evidence>
<organism evidence="4">
    <name type="scientific">freshwater metagenome</name>
    <dbReference type="NCBI Taxonomy" id="449393"/>
    <lineage>
        <taxon>unclassified sequences</taxon>
        <taxon>metagenomes</taxon>
        <taxon>ecological metagenomes</taxon>
    </lineage>
</organism>
<dbReference type="PANTHER" id="PTHR47235">
    <property type="entry name" value="BLR6548 PROTEIN"/>
    <property type="match status" value="1"/>
</dbReference>
<name>A0A6J7MX50_9ZZZZ</name>
<sequence>MIRTTRRKFLVASAVMAATALSLSVMPAQALSPRSEVGVTSTAIKLGITLPMTGSASYGYNQLPGAMKAYFDYVNANGGVNGRKISLVVKNDAYLPKQAIQNTQDLIGKDKVLAVIGALGTANNKAVASAVNLGRRGIPSLFINTGFSGFNDRKAYPTSSTILPSYIMEAKMIGKYVNETYPTKKTCLLYQDDDFGDDALVGFDKTHGNLDFAVKVAYPSLSQGVAGVPDSWITKFKAGGCEVQVVFGVASATLYTILAAAKAQYAPKWILGSVGADIGSINPATVPYIIGATSMSFMPSVVDPKDEYVAKFKEINTTYNSAGAKFNSWALIGMNTAFVAVQALKAAGKNPTRKSLLAAIDANGSKFANAGLVPLNYSKTSNVGFNGYWFGTFNKTGDLVPNDTFTYTPYTTDSGTGPVVKTTYTRPAMPAKGLPN</sequence>
<dbReference type="InterPro" id="IPR028082">
    <property type="entry name" value="Peripla_BP_I"/>
</dbReference>
<dbReference type="AlphaFoldDB" id="A0A6J7MX50"/>
<reference evidence="4" key="1">
    <citation type="submission" date="2020-05" db="EMBL/GenBank/DDBJ databases">
        <authorList>
            <person name="Chiriac C."/>
            <person name="Salcher M."/>
            <person name="Ghai R."/>
            <person name="Kavagutti S V."/>
        </authorList>
    </citation>
    <scope>NUCLEOTIDE SEQUENCE</scope>
</reference>
<dbReference type="Gene3D" id="3.40.50.2300">
    <property type="match status" value="2"/>
</dbReference>